<comment type="caution">
    <text evidence="2">The sequence shown here is derived from an EMBL/GenBank/DDBJ whole genome shotgun (WGS) entry which is preliminary data.</text>
</comment>
<gene>
    <name evidence="2" type="ORF">DERF_000498</name>
</gene>
<keyword evidence="1" id="KW-0472">Membrane</keyword>
<proteinExistence type="predicted"/>
<organism evidence="2 3">
    <name type="scientific">Dermatophagoides farinae</name>
    <name type="common">American house dust mite</name>
    <dbReference type="NCBI Taxonomy" id="6954"/>
    <lineage>
        <taxon>Eukaryota</taxon>
        <taxon>Metazoa</taxon>
        <taxon>Ecdysozoa</taxon>
        <taxon>Arthropoda</taxon>
        <taxon>Chelicerata</taxon>
        <taxon>Arachnida</taxon>
        <taxon>Acari</taxon>
        <taxon>Acariformes</taxon>
        <taxon>Sarcoptiformes</taxon>
        <taxon>Astigmata</taxon>
        <taxon>Psoroptidia</taxon>
        <taxon>Analgoidea</taxon>
        <taxon>Pyroglyphidae</taxon>
        <taxon>Dermatophagoidinae</taxon>
        <taxon>Dermatophagoides</taxon>
    </lineage>
</organism>
<name>A0A922I8P1_DERFA</name>
<keyword evidence="1" id="KW-0812">Transmembrane</keyword>
<dbReference type="EMBL" id="ASGP02000001">
    <property type="protein sequence ID" value="KAH9526400.1"/>
    <property type="molecule type" value="Genomic_DNA"/>
</dbReference>
<evidence type="ECO:0000256" key="1">
    <source>
        <dbReference type="SAM" id="Phobius"/>
    </source>
</evidence>
<evidence type="ECO:0000313" key="3">
    <source>
        <dbReference type="Proteomes" id="UP000790347"/>
    </source>
</evidence>
<reference evidence="2" key="2">
    <citation type="journal article" date="2022" name="Res Sq">
        <title>Comparative Genomics Reveals Insights into the Divergent Evolution of Astigmatic Mites and Household Pest Adaptations.</title>
        <authorList>
            <person name="Xiong Q."/>
            <person name="Wan A.T.-Y."/>
            <person name="Liu X.-Y."/>
            <person name="Fung C.S.-H."/>
            <person name="Xiao X."/>
            <person name="Malainual N."/>
            <person name="Hou J."/>
            <person name="Wang L."/>
            <person name="Wang M."/>
            <person name="Yang K."/>
            <person name="Cui Y."/>
            <person name="Leung E."/>
            <person name="Nong W."/>
            <person name="Shin S.-K."/>
            <person name="Au S."/>
            <person name="Jeong K.Y."/>
            <person name="Chew F.T."/>
            <person name="Hui J."/>
            <person name="Leung T.F."/>
            <person name="Tungtrongchitr A."/>
            <person name="Zhong N."/>
            <person name="Liu Z."/>
            <person name="Tsui S."/>
        </authorList>
    </citation>
    <scope>NUCLEOTIDE SEQUENCE</scope>
    <source>
        <strain evidence="2">Derf</strain>
        <tissue evidence="2">Whole organism</tissue>
    </source>
</reference>
<sequence>MAVPEADGFNIFFLYFASDLVWFLVVTPNISVYRFILFDLMNLKDWQTILFMYAIWDSNSTSTIRIVVATEFLFSQYTPCELASLLYTF</sequence>
<keyword evidence="3" id="KW-1185">Reference proteome</keyword>
<accession>A0A922I8P1</accession>
<feature type="transmembrane region" description="Helical" evidence="1">
    <location>
        <begin position="12"/>
        <end position="36"/>
    </location>
</feature>
<keyword evidence="1" id="KW-1133">Transmembrane helix</keyword>
<protein>
    <submittedName>
        <fullName evidence="2">Uncharacterized protein</fullName>
    </submittedName>
</protein>
<evidence type="ECO:0000313" key="2">
    <source>
        <dbReference type="EMBL" id="KAH9526400.1"/>
    </source>
</evidence>
<dbReference type="AlphaFoldDB" id="A0A922I8P1"/>
<dbReference type="Proteomes" id="UP000790347">
    <property type="component" value="Unassembled WGS sequence"/>
</dbReference>
<reference evidence="2" key="1">
    <citation type="submission" date="2013-05" db="EMBL/GenBank/DDBJ databases">
        <authorList>
            <person name="Yim A.K.Y."/>
            <person name="Chan T.F."/>
            <person name="Ji K.M."/>
            <person name="Liu X.Y."/>
            <person name="Zhou J.W."/>
            <person name="Li R.Q."/>
            <person name="Yang K.Y."/>
            <person name="Li J."/>
            <person name="Li M."/>
            <person name="Law P.T.W."/>
            <person name="Wu Y.L."/>
            <person name="Cai Z.L."/>
            <person name="Qin H."/>
            <person name="Bao Y."/>
            <person name="Leung R.K.K."/>
            <person name="Ng P.K.S."/>
            <person name="Zou J."/>
            <person name="Zhong X.J."/>
            <person name="Ran P.X."/>
            <person name="Zhong N.S."/>
            <person name="Liu Z.G."/>
            <person name="Tsui S.K.W."/>
        </authorList>
    </citation>
    <scope>NUCLEOTIDE SEQUENCE</scope>
    <source>
        <strain evidence="2">Derf</strain>
        <tissue evidence="2">Whole organism</tissue>
    </source>
</reference>